<evidence type="ECO:0000313" key="4">
    <source>
        <dbReference type="EMBL" id="MCD5316491.1"/>
    </source>
</evidence>
<sequence>MAKPVGRRGETRERILATALDLFVEHGVHGTSLQQIADRLGVAKATVYHQFATKDALIQALVQPVADTLGELLTRAEAAAGREAQVEVVIEGLVEMVLARRQIAAVMHGDPAVEAAIRATPELAVRSAKVKDLLLGPDPSPSRRVALSVFNAGLMLSGTDPELAELPEEILRQELLGTARRLLV</sequence>
<name>A0A9X1NNP6_9ACTN</name>
<dbReference type="InterPro" id="IPR001647">
    <property type="entry name" value="HTH_TetR"/>
</dbReference>
<reference evidence="4" key="1">
    <citation type="submission" date="2021-11" db="EMBL/GenBank/DDBJ databases">
        <title>Streptomyces corallinus and Kineosporia corallina sp. nov., two new coral-derived marine actinobacteria.</title>
        <authorList>
            <person name="Buangrab K."/>
            <person name="Sutthacheep M."/>
            <person name="Yeemin T."/>
            <person name="Harunari E."/>
            <person name="Igarashi Y."/>
            <person name="Sripreechasak P."/>
            <person name="Kanchanasin P."/>
            <person name="Tanasupawat S."/>
            <person name="Phongsopitanun W."/>
        </authorList>
    </citation>
    <scope>NUCLEOTIDE SEQUENCE</scope>
    <source>
        <strain evidence="4">JCM 31032</strain>
    </source>
</reference>
<dbReference type="GO" id="GO:0003700">
    <property type="term" value="F:DNA-binding transcription factor activity"/>
    <property type="evidence" value="ECO:0007669"/>
    <property type="project" value="TreeGrafter"/>
</dbReference>
<evidence type="ECO:0000259" key="3">
    <source>
        <dbReference type="PROSITE" id="PS50977"/>
    </source>
</evidence>
<dbReference type="Pfam" id="PF00440">
    <property type="entry name" value="TetR_N"/>
    <property type="match status" value="1"/>
</dbReference>
<dbReference type="GO" id="GO:0000976">
    <property type="term" value="F:transcription cis-regulatory region binding"/>
    <property type="evidence" value="ECO:0007669"/>
    <property type="project" value="TreeGrafter"/>
</dbReference>
<organism evidence="4 5">
    <name type="scientific">Kineosporia babensis</name>
    <dbReference type="NCBI Taxonomy" id="499548"/>
    <lineage>
        <taxon>Bacteria</taxon>
        <taxon>Bacillati</taxon>
        <taxon>Actinomycetota</taxon>
        <taxon>Actinomycetes</taxon>
        <taxon>Kineosporiales</taxon>
        <taxon>Kineosporiaceae</taxon>
        <taxon>Kineosporia</taxon>
    </lineage>
</organism>
<dbReference type="PANTHER" id="PTHR30055:SF223">
    <property type="entry name" value="HTH-TYPE TRANSCRIPTIONAL REGULATOR UIDR"/>
    <property type="match status" value="1"/>
</dbReference>
<dbReference type="InterPro" id="IPR050109">
    <property type="entry name" value="HTH-type_TetR-like_transc_reg"/>
</dbReference>
<dbReference type="SUPFAM" id="SSF46689">
    <property type="entry name" value="Homeodomain-like"/>
    <property type="match status" value="1"/>
</dbReference>
<protein>
    <submittedName>
        <fullName evidence="4">TetR/AcrR family transcriptional regulator</fullName>
    </submittedName>
</protein>
<feature type="domain" description="HTH tetR-type" evidence="3">
    <location>
        <begin position="9"/>
        <end position="69"/>
    </location>
</feature>
<dbReference type="RefSeq" id="WP_231449342.1">
    <property type="nucleotide sequence ID" value="NZ_JAJOMB010000030.1"/>
</dbReference>
<comment type="caution">
    <text evidence="4">The sequence shown here is derived from an EMBL/GenBank/DDBJ whole genome shotgun (WGS) entry which is preliminary data.</text>
</comment>
<accession>A0A9X1NNP6</accession>
<dbReference type="PROSITE" id="PS50977">
    <property type="entry name" value="HTH_TETR_2"/>
    <property type="match status" value="1"/>
</dbReference>
<keyword evidence="1 2" id="KW-0238">DNA-binding</keyword>
<evidence type="ECO:0000313" key="5">
    <source>
        <dbReference type="Proteomes" id="UP001138997"/>
    </source>
</evidence>
<dbReference type="Proteomes" id="UP001138997">
    <property type="component" value="Unassembled WGS sequence"/>
</dbReference>
<evidence type="ECO:0000256" key="2">
    <source>
        <dbReference type="PROSITE-ProRule" id="PRU00335"/>
    </source>
</evidence>
<proteinExistence type="predicted"/>
<dbReference type="PRINTS" id="PR00455">
    <property type="entry name" value="HTHTETR"/>
</dbReference>
<dbReference type="InterPro" id="IPR009057">
    <property type="entry name" value="Homeodomain-like_sf"/>
</dbReference>
<dbReference type="EMBL" id="JAJOMB010000030">
    <property type="protein sequence ID" value="MCD5316491.1"/>
    <property type="molecule type" value="Genomic_DNA"/>
</dbReference>
<dbReference type="AlphaFoldDB" id="A0A9X1NNP6"/>
<gene>
    <name evidence="4" type="ORF">LR394_36900</name>
</gene>
<evidence type="ECO:0000256" key="1">
    <source>
        <dbReference type="ARBA" id="ARBA00023125"/>
    </source>
</evidence>
<dbReference type="PANTHER" id="PTHR30055">
    <property type="entry name" value="HTH-TYPE TRANSCRIPTIONAL REGULATOR RUTR"/>
    <property type="match status" value="1"/>
</dbReference>
<dbReference type="Gene3D" id="1.10.357.10">
    <property type="entry name" value="Tetracycline Repressor, domain 2"/>
    <property type="match status" value="1"/>
</dbReference>
<keyword evidence="5" id="KW-1185">Reference proteome</keyword>
<feature type="DNA-binding region" description="H-T-H motif" evidence="2">
    <location>
        <begin position="32"/>
        <end position="51"/>
    </location>
</feature>